<dbReference type="PANTHER" id="PTHR12049:SF7">
    <property type="entry name" value="PROTEIN ARGININE METHYLTRANSFERASE NDUFAF7, MITOCHONDRIAL"/>
    <property type="match status" value="1"/>
</dbReference>
<sequence>MLRAASAGGSLLLLAWWAASCSGASSSPLHRLPLLRLLSQSLSSLVLALRRKLSLALSLRRTLSLALSSRRPAAPPPREPPPLYSFCAFMDDSLHHEAWGYYSEGRVRFGENAHHTDFTTFPVSMRPHFGAMLADRLHSFAAQCSNQAAPFLVLELGCGTGVLAHDILARMRQRHPQLYSRVVYVIGERSAALREIQKRTNAAFIAEGRLHVEAVDARDVQLRERVYQLHLLHGGAADAPLRGAVLSNELPDAFAVEKVLVGRRDEGVALQRAIVLPLIRQADLQPLLAHRRAEPTEFARMRATSAATAARLRDGVAAGRVEVGVCGCQLSTRAEAAVADWLAAEGKEAEDAWVALSRDDYCSLKAHCCAAESASERRAESSADSLAAGERCASLPMGREGSSLPDGDQDSVWRGTALEQALDASVCVAELFEVVDNDAPLAGWLACHRAALERATAAGSAAMRLELFVNLAASSFVAGVASLFTPADEGCMLTIDYGADAATLFASARRFPPAAPRRGLLSAASLARACSLRVRSRLPSAAGGAACLAFERPGWCDLTADVDFTQLARAGEAHGLRTVYFGPQTALERLLPTRRAGAPLRCADGAPDATRAHSSRQLRRAVCDAFYSLGTFVMLVQTTAAIGQRWGMDVASFPLQLGQPSHGSFAALATLRSLARVELEHALLLQEEDGVASGSMPSEIDMIRALSDALIPSIPCFKPHWRPMIKLVLAVLSEAQPTGFLCHADVNDLQRHFSPLLLSPLVQLLRNDLVLLRTQ</sequence>
<evidence type="ECO:0000256" key="3">
    <source>
        <dbReference type="ARBA" id="ARBA00011935"/>
    </source>
</evidence>
<dbReference type="EMBL" id="JBGBPQ010000005">
    <property type="protein sequence ID" value="KAL1524807.1"/>
    <property type="molecule type" value="Genomic_DNA"/>
</dbReference>
<dbReference type="GO" id="GO:0032259">
    <property type="term" value="P:methylation"/>
    <property type="evidence" value="ECO:0007669"/>
    <property type="project" value="UniProtKB-KW"/>
</dbReference>
<keyword evidence="4" id="KW-0489">Methyltransferase</keyword>
<dbReference type="Pfam" id="PF02636">
    <property type="entry name" value="Methyltransf_28"/>
    <property type="match status" value="2"/>
</dbReference>
<accession>A0AB34JVB6</accession>
<comment type="similarity">
    <text evidence="2">Belongs to the NDUFAF7 family.</text>
</comment>
<reference evidence="9 10" key="1">
    <citation type="journal article" date="2024" name="Science">
        <title>Giant polyketide synthase enzymes in the biosynthesis of giant marine polyether toxins.</title>
        <authorList>
            <person name="Fallon T.R."/>
            <person name="Shende V.V."/>
            <person name="Wierzbicki I.H."/>
            <person name="Pendleton A.L."/>
            <person name="Watervoot N.F."/>
            <person name="Auber R.P."/>
            <person name="Gonzalez D.J."/>
            <person name="Wisecaver J.H."/>
            <person name="Moore B.S."/>
        </authorList>
    </citation>
    <scope>NUCLEOTIDE SEQUENCE [LARGE SCALE GENOMIC DNA]</scope>
    <source>
        <strain evidence="9 10">12B1</strain>
    </source>
</reference>
<feature type="signal peptide" evidence="8">
    <location>
        <begin position="1"/>
        <end position="23"/>
    </location>
</feature>
<evidence type="ECO:0000256" key="2">
    <source>
        <dbReference type="ARBA" id="ARBA00005891"/>
    </source>
</evidence>
<evidence type="ECO:0000313" key="9">
    <source>
        <dbReference type="EMBL" id="KAL1524807.1"/>
    </source>
</evidence>
<feature type="chain" id="PRO_5044194227" description="type II protein arginine methyltransferase" evidence="8">
    <location>
        <begin position="24"/>
        <end position="775"/>
    </location>
</feature>
<comment type="subcellular location">
    <subcellularLocation>
        <location evidence="1">Mitochondrion</location>
    </subcellularLocation>
</comment>
<evidence type="ECO:0000256" key="1">
    <source>
        <dbReference type="ARBA" id="ARBA00004173"/>
    </source>
</evidence>
<keyword evidence="8" id="KW-0732">Signal</keyword>
<evidence type="ECO:0000256" key="7">
    <source>
        <dbReference type="ARBA" id="ARBA00048612"/>
    </source>
</evidence>
<proteinExistence type="inferred from homology"/>
<dbReference type="InterPro" id="IPR029063">
    <property type="entry name" value="SAM-dependent_MTases_sf"/>
</dbReference>
<dbReference type="PANTHER" id="PTHR12049">
    <property type="entry name" value="PROTEIN ARGININE METHYLTRANSFERASE NDUFAF7, MITOCHONDRIAL"/>
    <property type="match status" value="1"/>
</dbReference>
<evidence type="ECO:0000256" key="8">
    <source>
        <dbReference type="SAM" id="SignalP"/>
    </source>
</evidence>
<dbReference type="InterPro" id="IPR038375">
    <property type="entry name" value="NDUFAF7_sf"/>
</dbReference>
<comment type="catalytic activity">
    <reaction evidence="7">
        <text>L-arginyl-[protein] + 2 S-adenosyl-L-methionine = N(omega),N(omega)'-dimethyl-L-arginyl-[protein] + 2 S-adenosyl-L-homocysteine + 2 H(+)</text>
        <dbReference type="Rhea" id="RHEA:48108"/>
        <dbReference type="Rhea" id="RHEA-COMP:10532"/>
        <dbReference type="Rhea" id="RHEA-COMP:11992"/>
        <dbReference type="ChEBI" id="CHEBI:15378"/>
        <dbReference type="ChEBI" id="CHEBI:29965"/>
        <dbReference type="ChEBI" id="CHEBI:57856"/>
        <dbReference type="ChEBI" id="CHEBI:59789"/>
        <dbReference type="ChEBI" id="CHEBI:88221"/>
        <dbReference type="EC" id="2.1.1.320"/>
    </reaction>
</comment>
<evidence type="ECO:0000313" key="10">
    <source>
        <dbReference type="Proteomes" id="UP001515480"/>
    </source>
</evidence>
<keyword evidence="5" id="KW-0808">Transferase</keyword>
<dbReference type="Proteomes" id="UP001515480">
    <property type="component" value="Unassembled WGS sequence"/>
</dbReference>
<dbReference type="SUPFAM" id="SSF53335">
    <property type="entry name" value="S-adenosyl-L-methionine-dependent methyltransferases"/>
    <property type="match status" value="2"/>
</dbReference>
<protein>
    <recommendedName>
        <fullName evidence="3">type II protein arginine methyltransferase</fullName>
        <ecNumber evidence="3">2.1.1.320</ecNumber>
    </recommendedName>
</protein>
<organism evidence="9 10">
    <name type="scientific">Prymnesium parvum</name>
    <name type="common">Toxic golden alga</name>
    <dbReference type="NCBI Taxonomy" id="97485"/>
    <lineage>
        <taxon>Eukaryota</taxon>
        <taxon>Haptista</taxon>
        <taxon>Haptophyta</taxon>
        <taxon>Prymnesiophyceae</taxon>
        <taxon>Prymnesiales</taxon>
        <taxon>Prymnesiaceae</taxon>
        <taxon>Prymnesium</taxon>
    </lineage>
</organism>
<dbReference type="PROSITE" id="PS51257">
    <property type="entry name" value="PROKAR_LIPOPROTEIN"/>
    <property type="match status" value="1"/>
</dbReference>
<dbReference type="InterPro" id="IPR003788">
    <property type="entry name" value="NDUFAF7"/>
</dbReference>
<dbReference type="AlphaFoldDB" id="A0AB34JVB6"/>
<evidence type="ECO:0000256" key="5">
    <source>
        <dbReference type="ARBA" id="ARBA00022679"/>
    </source>
</evidence>
<name>A0AB34JVB6_PRYPA</name>
<keyword evidence="10" id="KW-1185">Reference proteome</keyword>
<gene>
    <name evidence="9" type="ORF">AB1Y20_019687</name>
</gene>
<keyword evidence="6" id="KW-0496">Mitochondrion</keyword>
<dbReference type="EC" id="2.1.1.320" evidence="3"/>
<comment type="caution">
    <text evidence="9">The sequence shown here is derived from an EMBL/GenBank/DDBJ whole genome shotgun (WGS) entry which is preliminary data.</text>
</comment>
<dbReference type="Gene3D" id="3.40.50.12710">
    <property type="match status" value="2"/>
</dbReference>
<dbReference type="GO" id="GO:0035243">
    <property type="term" value="F:protein-arginine omega-N symmetric methyltransferase activity"/>
    <property type="evidence" value="ECO:0007669"/>
    <property type="project" value="UniProtKB-EC"/>
</dbReference>
<evidence type="ECO:0000256" key="6">
    <source>
        <dbReference type="ARBA" id="ARBA00023128"/>
    </source>
</evidence>
<dbReference type="GO" id="GO:0005739">
    <property type="term" value="C:mitochondrion"/>
    <property type="evidence" value="ECO:0007669"/>
    <property type="project" value="UniProtKB-SubCell"/>
</dbReference>
<evidence type="ECO:0000256" key="4">
    <source>
        <dbReference type="ARBA" id="ARBA00022603"/>
    </source>
</evidence>